<comment type="caution">
    <text evidence="2">The sequence shown here is derived from an EMBL/GenBank/DDBJ whole genome shotgun (WGS) entry which is preliminary data.</text>
</comment>
<dbReference type="Gene3D" id="3.10.450.50">
    <property type="match status" value="1"/>
</dbReference>
<evidence type="ECO:0000313" key="2">
    <source>
        <dbReference type="EMBL" id="GES06976.1"/>
    </source>
</evidence>
<proteinExistence type="predicted"/>
<organism evidence="2 3">
    <name type="scientific">Acrocarpospora macrocephala</name>
    <dbReference type="NCBI Taxonomy" id="150177"/>
    <lineage>
        <taxon>Bacteria</taxon>
        <taxon>Bacillati</taxon>
        <taxon>Actinomycetota</taxon>
        <taxon>Actinomycetes</taxon>
        <taxon>Streptosporangiales</taxon>
        <taxon>Streptosporangiaceae</taxon>
        <taxon>Acrocarpospora</taxon>
    </lineage>
</organism>
<evidence type="ECO:0000313" key="3">
    <source>
        <dbReference type="Proteomes" id="UP000331127"/>
    </source>
</evidence>
<dbReference type="AlphaFoldDB" id="A0A5M3WDR9"/>
<sequence>MFISQIVERFHAAMRDKSADTLADLYAEDGVHEFPFRMPGMPERYTGREEIRAGYGKSWGASPAEVVRIRRIALHQGDDPDIVVVEHEVDVTAYGKPYTIPGLLVIRTRDGQIVHTRDYIDATAVSAMRSA</sequence>
<feature type="domain" description="SnoaL-like" evidence="1">
    <location>
        <begin position="7"/>
        <end position="115"/>
    </location>
</feature>
<dbReference type="Pfam" id="PF12680">
    <property type="entry name" value="SnoaL_2"/>
    <property type="match status" value="1"/>
</dbReference>
<accession>A0A5M3WDR9</accession>
<dbReference type="InterPro" id="IPR032710">
    <property type="entry name" value="NTF2-like_dom_sf"/>
</dbReference>
<dbReference type="EMBL" id="BLAE01000004">
    <property type="protein sequence ID" value="GES06976.1"/>
    <property type="molecule type" value="Genomic_DNA"/>
</dbReference>
<name>A0A5M3WDR9_9ACTN</name>
<reference evidence="2 3" key="1">
    <citation type="submission" date="2019-10" db="EMBL/GenBank/DDBJ databases">
        <title>Whole genome shotgun sequence of Acrocarpospora macrocephala NBRC 16266.</title>
        <authorList>
            <person name="Ichikawa N."/>
            <person name="Kimura A."/>
            <person name="Kitahashi Y."/>
            <person name="Komaki H."/>
            <person name="Oguchi A."/>
        </authorList>
    </citation>
    <scope>NUCLEOTIDE SEQUENCE [LARGE SCALE GENOMIC DNA]</scope>
    <source>
        <strain evidence="2 3">NBRC 16266</strain>
    </source>
</reference>
<dbReference type="InterPro" id="IPR037401">
    <property type="entry name" value="SnoaL-like"/>
</dbReference>
<evidence type="ECO:0000259" key="1">
    <source>
        <dbReference type="Pfam" id="PF12680"/>
    </source>
</evidence>
<protein>
    <recommendedName>
        <fullName evidence="1">SnoaL-like domain-containing protein</fullName>
    </recommendedName>
</protein>
<dbReference type="SUPFAM" id="SSF54427">
    <property type="entry name" value="NTF2-like"/>
    <property type="match status" value="1"/>
</dbReference>
<gene>
    <name evidence="2" type="ORF">Amac_005710</name>
</gene>
<keyword evidence="3" id="KW-1185">Reference proteome</keyword>
<dbReference type="RefSeq" id="WP_218040847.1">
    <property type="nucleotide sequence ID" value="NZ_BAAAHL010000029.1"/>
</dbReference>
<dbReference type="Proteomes" id="UP000331127">
    <property type="component" value="Unassembled WGS sequence"/>
</dbReference>